<evidence type="ECO:0000256" key="5">
    <source>
        <dbReference type="ARBA" id="ARBA00023198"/>
    </source>
</evidence>
<dbReference type="GO" id="GO:0038173">
    <property type="term" value="P:interleukin-17A-mediated signaling pathway"/>
    <property type="evidence" value="ECO:0007669"/>
    <property type="project" value="UniProtKB-ARBA"/>
</dbReference>
<comment type="subunit">
    <text evidence="6">Interacts with IKBKG/NF-kappa B essential modulator, with CHUK/IKK-alpha and with IKBKB/IKK-beta. Interacts with TRAF6; this interaction is direct. Interacts with IL17RA and IL17RC. Interacts with IL17RB.</text>
</comment>
<name>A0AAN8QHV8_9TELE</name>
<keyword evidence="13" id="KW-0812">Transmembrane</keyword>
<gene>
    <name evidence="15" type="ORF">J4Q44_G00319010</name>
</gene>
<dbReference type="AlphaFoldDB" id="A0AAN8QHV8"/>
<dbReference type="Proteomes" id="UP001356427">
    <property type="component" value="Unassembled WGS sequence"/>
</dbReference>
<feature type="domain" description="SEFIR" evidence="14">
    <location>
        <begin position="378"/>
        <end position="515"/>
    </location>
</feature>
<comment type="catalytic activity">
    <reaction evidence="1">
        <text>S-ubiquitinyl-[E2 ubiquitin-conjugating enzyme]-L-cysteine + [acceptor protein]-L-lysine = [E2 ubiquitin-conjugating enzyme]-L-cysteine + N(6)-ubiquitinyl-[acceptor protein]-L-lysine.</text>
        <dbReference type="EC" id="2.3.2.27"/>
    </reaction>
</comment>
<feature type="transmembrane region" description="Helical" evidence="13">
    <location>
        <begin position="12"/>
        <end position="33"/>
    </location>
</feature>
<keyword evidence="4" id="KW-0833">Ubl conjugation pathway</keyword>
<protein>
    <recommendedName>
        <fullName evidence="7">E3 ubiquitin ligase TRAF3IP2</fullName>
        <ecNumber evidence="2">2.3.2.27</ecNumber>
    </recommendedName>
    <alternativeName>
        <fullName evidence="8">Adapter protein CIKS</fullName>
    </alternativeName>
    <alternativeName>
        <fullName evidence="9">Connection to IKK and SAPK/JNK</fullName>
    </alternativeName>
    <alternativeName>
        <fullName evidence="12">E3 ubiquitin-protein ligase CIKS</fullName>
    </alternativeName>
    <alternativeName>
        <fullName evidence="10">Nuclear factor NF-kappa-B activator 1</fullName>
    </alternativeName>
    <alternativeName>
        <fullName evidence="11">TRAF3-interacting protein 2</fullName>
    </alternativeName>
</protein>
<dbReference type="InterPro" id="IPR013568">
    <property type="entry name" value="SEFIR_dom"/>
</dbReference>
<proteinExistence type="predicted"/>
<evidence type="ECO:0000256" key="8">
    <source>
        <dbReference type="ARBA" id="ARBA00075327"/>
    </source>
</evidence>
<keyword evidence="13" id="KW-1133">Transmembrane helix</keyword>
<dbReference type="Pfam" id="PF08357">
    <property type="entry name" value="SEFIR"/>
    <property type="match status" value="1"/>
</dbReference>
<dbReference type="EMBL" id="JAGTTL010000031">
    <property type="protein sequence ID" value="KAK6297318.1"/>
    <property type="molecule type" value="Genomic_DNA"/>
</dbReference>
<dbReference type="PROSITE" id="PS51534">
    <property type="entry name" value="SEFIR"/>
    <property type="match status" value="1"/>
</dbReference>
<accession>A0AAN8QHV8</accession>
<evidence type="ECO:0000256" key="1">
    <source>
        <dbReference type="ARBA" id="ARBA00000900"/>
    </source>
</evidence>
<evidence type="ECO:0000256" key="4">
    <source>
        <dbReference type="ARBA" id="ARBA00022786"/>
    </source>
</evidence>
<evidence type="ECO:0000259" key="14">
    <source>
        <dbReference type="PROSITE" id="PS51534"/>
    </source>
</evidence>
<dbReference type="InterPro" id="IPR053047">
    <property type="entry name" value="E3_ubiq_ligase_TRAF3IP2"/>
</dbReference>
<dbReference type="GO" id="GO:0006954">
    <property type="term" value="P:inflammatory response"/>
    <property type="evidence" value="ECO:0007669"/>
    <property type="project" value="UniProtKB-KW"/>
</dbReference>
<dbReference type="GO" id="GO:0097400">
    <property type="term" value="P:interleukin-17-mediated signaling pathway"/>
    <property type="evidence" value="ECO:0007669"/>
    <property type="project" value="UniProtKB-ARBA"/>
</dbReference>
<evidence type="ECO:0000256" key="6">
    <source>
        <dbReference type="ARBA" id="ARBA00064316"/>
    </source>
</evidence>
<keyword evidence="16" id="KW-1185">Reference proteome</keyword>
<sequence>MEGDSVFITVQKVYYPLLCILGIPANLFMFYMICFHNCGMSDMALDCQENLVDYFCIIHSQTHCRNLSLERRMDSFTGSHCHRSIPVETDESMTSSMLNLALPLDCGQCSEHRKRPKEEAWFAPEVTVNDVGQVEYPKDSWRTPMEDPLGNLQPQPRAASLHQKDMSPHIPDRRMKVPDTVDLRLHPYRERAQWTEEEEFSFSGILHRGAEGFPGPPNWHQPQDCSLEGAEHLEAPLPLRSDLNNIHCVPPSHPAHMPPQCPDPVHGRCQRLYTCQKPVNQTRPLYNHHHYNHLHPTAPQQELQQYPPSWTPKAQKILYGQEALKAPSCNLPQCVAPPREVMSEVSVVPPYQATPGQPDGGGTVTQELRKTISLPEECRNVFITYSVDTASEMFTFVKFLTDQGFKPAIDIFDSAVRRMDIIQWMDNYLKDKSVLIIVVISPKYKADVEGDGEDEHGLHTKYIHTQIQNEFIQQRCLNFRLVPILFPTATKRHVPAWLQSTRIYRWPQDTQDLLLRLLREERYIAPTLGKELTLSVRPL</sequence>
<keyword evidence="13" id="KW-0472">Membrane</keyword>
<keyword evidence="3" id="KW-0808">Transferase</keyword>
<evidence type="ECO:0000256" key="7">
    <source>
        <dbReference type="ARBA" id="ARBA00073304"/>
    </source>
</evidence>
<evidence type="ECO:0000313" key="15">
    <source>
        <dbReference type="EMBL" id="KAK6297318.1"/>
    </source>
</evidence>
<dbReference type="EC" id="2.3.2.27" evidence="2"/>
<evidence type="ECO:0000256" key="12">
    <source>
        <dbReference type="ARBA" id="ARBA00080040"/>
    </source>
</evidence>
<evidence type="ECO:0000256" key="11">
    <source>
        <dbReference type="ARBA" id="ARBA00078673"/>
    </source>
</evidence>
<evidence type="ECO:0000256" key="13">
    <source>
        <dbReference type="SAM" id="Phobius"/>
    </source>
</evidence>
<dbReference type="GO" id="GO:0000209">
    <property type="term" value="P:protein polyubiquitination"/>
    <property type="evidence" value="ECO:0007669"/>
    <property type="project" value="UniProtKB-ARBA"/>
</dbReference>
<dbReference type="Gene3D" id="3.40.50.11530">
    <property type="match status" value="1"/>
</dbReference>
<dbReference type="PANTHER" id="PTHR34257">
    <property type="entry name" value="ADAPTER PROTEIN CIKS"/>
    <property type="match status" value="1"/>
</dbReference>
<keyword evidence="5" id="KW-0395">Inflammatory response</keyword>
<comment type="caution">
    <text evidence="15">The sequence shown here is derived from an EMBL/GenBank/DDBJ whole genome shotgun (WGS) entry which is preliminary data.</text>
</comment>
<dbReference type="GO" id="GO:0061630">
    <property type="term" value="F:ubiquitin protein ligase activity"/>
    <property type="evidence" value="ECO:0007669"/>
    <property type="project" value="UniProtKB-EC"/>
</dbReference>
<dbReference type="PANTHER" id="PTHR34257:SF4">
    <property type="entry name" value="ADAPTER PROTEIN CIKS"/>
    <property type="match status" value="1"/>
</dbReference>
<evidence type="ECO:0000256" key="3">
    <source>
        <dbReference type="ARBA" id="ARBA00022679"/>
    </source>
</evidence>
<dbReference type="GO" id="GO:0006959">
    <property type="term" value="P:humoral immune response"/>
    <property type="evidence" value="ECO:0007669"/>
    <property type="project" value="TreeGrafter"/>
</dbReference>
<organism evidence="15 16">
    <name type="scientific">Coregonus suidteri</name>
    <dbReference type="NCBI Taxonomy" id="861788"/>
    <lineage>
        <taxon>Eukaryota</taxon>
        <taxon>Metazoa</taxon>
        <taxon>Chordata</taxon>
        <taxon>Craniata</taxon>
        <taxon>Vertebrata</taxon>
        <taxon>Euteleostomi</taxon>
        <taxon>Actinopterygii</taxon>
        <taxon>Neopterygii</taxon>
        <taxon>Teleostei</taxon>
        <taxon>Protacanthopterygii</taxon>
        <taxon>Salmoniformes</taxon>
        <taxon>Salmonidae</taxon>
        <taxon>Coregoninae</taxon>
        <taxon>Coregonus</taxon>
    </lineage>
</organism>
<evidence type="ECO:0000256" key="2">
    <source>
        <dbReference type="ARBA" id="ARBA00012483"/>
    </source>
</evidence>
<evidence type="ECO:0000313" key="16">
    <source>
        <dbReference type="Proteomes" id="UP001356427"/>
    </source>
</evidence>
<dbReference type="GO" id="GO:0005737">
    <property type="term" value="C:cytoplasm"/>
    <property type="evidence" value="ECO:0007669"/>
    <property type="project" value="UniProtKB-ARBA"/>
</dbReference>
<dbReference type="FunFam" id="3.40.50.11530:FF:000007">
    <property type="entry name" value="adapter protein CIKS isoform X3"/>
    <property type="match status" value="1"/>
</dbReference>
<evidence type="ECO:0000256" key="10">
    <source>
        <dbReference type="ARBA" id="ARBA00078387"/>
    </source>
</evidence>
<reference evidence="15 16" key="1">
    <citation type="submission" date="2021-04" db="EMBL/GenBank/DDBJ databases">
        <authorList>
            <person name="De Guttry C."/>
            <person name="Zahm M."/>
            <person name="Klopp C."/>
            <person name="Cabau C."/>
            <person name="Louis A."/>
            <person name="Berthelot C."/>
            <person name="Parey E."/>
            <person name="Roest Crollius H."/>
            <person name="Montfort J."/>
            <person name="Robinson-Rechavi M."/>
            <person name="Bucao C."/>
            <person name="Bouchez O."/>
            <person name="Gislard M."/>
            <person name="Lluch J."/>
            <person name="Milhes M."/>
            <person name="Lampietro C."/>
            <person name="Lopez Roques C."/>
            <person name="Donnadieu C."/>
            <person name="Braasch I."/>
            <person name="Desvignes T."/>
            <person name="Postlethwait J."/>
            <person name="Bobe J."/>
            <person name="Wedekind C."/>
            <person name="Guiguen Y."/>
        </authorList>
    </citation>
    <scope>NUCLEOTIDE SEQUENCE [LARGE SCALE GENOMIC DNA]</scope>
    <source>
        <strain evidence="15">Cs_M1</strain>
        <tissue evidence="15">Blood</tissue>
    </source>
</reference>
<dbReference type="GO" id="GO:0043123">
    <property type="term" value="P:positive regulation of canonical NF-kappaB signal transduction"/>
    <property type="evidence" value="ECO:0007669"/>
    <property type="project" value="TreeGrafter"/>
</dbReference>
<evidence type="ECO:0000256" key="9">
    <source>
        <dbReference type="ARBA" id="ARBA00076636"/>
    </source>
</evidence>